<comment type="similarity">
    <text evidence="2 17">Belongs to the cytochrome c oxidase subunit 2 family.</text>
</comment>
<dbReference type="Pfam" id="PF02790">
    <property type="entry name" value="COX2_TM"/>
    <property type="match status" value="1"/>
</dbReference>
<evidence type="ECO:0000259" key="21">
    <source>
        <dbReference type="PROSITE" id="PS50999"/>
    </source>
</evidence>
<dbReference type="PROSITE" id="PS50999">
    <property type="entry name" value="COX2_TM"/>
    <property type="match status" value="1"/>
</dbReference>
<keyword evidence="3 17" id="KW-0813">Transport</keyword>
<comment type="caution">
    <text evidence="23">The sequence shown here is derived from an EMBL/GenBank/DDBJ whole genome shotgun (WGS) entry which is preliminary data.</text>
</comment>
<evidence type="ECO:0000256" key="13">
    <source>
        <dbReference type="ARBA" id="ARBA00023136"/>
    </source>
</evidence>
<dbReference type="Proteomes" id="UP001231941">
    <property type="component" value="Unassembled WGS sequence"/>
</dbReference>
<evidence type="ECO:0000256" key="8">
    <source>
        <dbReference type="ARBA" id="ARBA00022967"/>
    </source>
</evidence>
<evidence type="ECO:0000256" key="4">
    <source>
        <dbReference type="ARBA" id="ARBA00022617"/>
    </source>
</evidence>
<dbReference type="PANTHER" id="PTHR22888">
    <property type="entry name" value="CYTOCHROME C OXIDASE, SUBUNIT II"/>
    <property type="match status" value="1"/>
</dbReference>
<keyword evidence="9 17" id="KW-0249">Electron transport</keyword>
<dbReference type="InterPro" id="IPR036257">
    <property type="entry name" value="Cyt_c_oxidase_su2_TM_sf"/>
</dbReference>
<dbReference type="Gene3D" id="2.60.40.420">
    <property type="entry name" value="Cupredoxins - blue copper proteins"/>
    <property type="match status" value="1"/>
</dbReference>
<dbReference type="InterPro" id="IPR011759">
    <property type="entry name" value="Cyt_c_oxidase_su2_TM_dom"/>
</dbReference>
<evidence type="ECO:0000256" key="11">
    <source>
        <dbReference type="ARBA" id="ARBA00023004"/>
    </source>
</evidence>
<evidence type="ECO:0000259" key="20">
    <source>
        <dbReference type="PROSITE" id="PS50857"/>
    </source>
</evidence>
<dbReference type="PROSITE" id="PS50857">
    <property type="entry name" value="COX2_CUA"/>
    <property type="match status" value="1"/>
</dbReference>
<dbReference type="InterPro" id="IPR045187">
    <property type="entry name" value="CcO_II"/>
</dbReference>
<evidence type="ECO:0000256" key="2">
    <source>
        <dbReference type="ARBA" id="ARBA00007866"/>
    </source>
</evidence>
<feature type="transmembrane region" description="Helical" evidence="19">
    <location>
        <begin position="20"/>
        <end position="45"/>
    </location>
</feature>
<dbReference type="SUPFAM" id="SSF81464">
    <property type="entry name" value="Cytochrome c oxidase subunit II-like, transmembrane region"/>
    <property type="match status" value="1"/>
</dbReference>
<dbReference type="InterPro" id="IPR014222">
    <property type="entry name" value="Cyt_c_oxidase_su2"/>
</dbReference>
<evidence type="ECO:0000313" key="24">
    <source>
        <dbReference type="Proteomes" id="UP001231941"/>
    </source>
</evidence>
<feature type="transmembrane region" description="Helical" evidence="19">
    <location>
        <begin position="66"/>
        <end position="90"/>
    </location>
</feature>
<name>A0ABT9J139_9BACL</name>
<keyword evidence="6 17" id="KW-0812">Transmembrane</keyword>
<dbReference type="NCBIfam" id="TIGR02866">
    <property type="entry name" value="CoxB"/>
    <property type="match status" value="1"/>
</dbReference>
<dbReference type="InterPro" id="IPR009056">
    <property type="entry name" value="Cyt_c-like_dom"/>
</dbReference>
<keyword evidence="12 18" id="KW-0186">Copper</keyword>
<evidence type="ECO:0000256" key="9">
    <source>
        <dbReference type="ARBA" id="ARBA00022982"/>
    </source>
</evidence>
<dbReference type="PROSITE" id="PS51007">
    <property type="entry name" value="CYTC"/>
    <property type="match status" value="1"/>
</dbReference>
<comment type="subcellular location">
    <subcellularLocation>
        <location evidence="17">Cell membrane</location>
        <topology evidence="17">Multi-pass membrane protein</topology>
    </subcellularLocation>
    <subcellularLocation>
        <location evidence="1">Membrane</location>
        <topology evidence="1">Multi-pass membrane protein</topology>
    </subcellularLocation>
</comment>
<keyword evidence="13 19" id="KW-0472">Membrane</keyword>
<dbReference type="EMBL" id="JAVAMP010000007">
    <property type="protein sequence ID" value="MDP5275331.1"/>
    <property type="molecule type" value="Genomic_DNA"/>
</dbReference>
<feature type="domain" description="Cytochrome oxidase subunit II copper A binding" evidence="20">
    <location>
        <begin position="100"/>
        <end position="213"/>
    </location>
</feature>
<dbReference type="SUPFAM" id="SSF46626">
    <property type="entry name" value="Cytochrome c"/>
    <property type="match status" value="1"/>
</dbReference>
<dbReference type="PANTHER" id="PTHR22888:SF10">
    <property type="entry name" value="CYTOCHROME C OXIDASE SUBUNIT 2"/>
    <property type="match status" value="1"/>
</dbReference>
<evidence type="ECO:0000256" key="5">
    <source>
        <dbReference type="ARBA" id="ARBA00022660"/>
    </source>
</evidence>
<dbReference type="InterPro" id="IPR001505">
    <property type="entry name" value="Copper_CuA"/>
</dbReference>
<dbReference type="RefSeq" id="WP_305992640.1">
    <property type="nucleotide sequence ID" value="NZ_JAVAMP010000007.1"/>
</dbReference>
<dbReference type="InterPro" id="IPR034236">
    <property type="entry name" value="CuRO_CcO_Caa3_II"/>
</dbReference>
<evidence type="ECO:0000256" key="15">
    <source>
        <dbReference type="ARBA" id="ARBA00047816"/>
    </source>
</evidence>
<evidence type="ECO:0000256" key="7">
    <source>
        <dbReference type="ARBA" id="ARBA00022723"/>
    </source>
</evidence>
<dbReference type="InterPro" id="IPR008972">
    <property type="entry name" value="Cupredoxin"/>
</dbReference>
<evidence type="ECO:0000256" key="17">
    <source>
        <dbReference type="RuleBase" id="RU000456"/>
    </source>
</evidence>
<evidence type="ECO:0000256" key="18">
    <source>
        <dbReference type="RuleBase" id="RU004024"/>
    </source>
</evidence>
<comment type="function">
    <text evidence="14 18">Subunits I and II form the functional core of the enzyme complex. Electrons originating in cytochrome c are transferred via heme a and Cu(A) to the binuclear center formed by heme a3 and Cu(B).</text>
</comment>
<accession>A0ABT9J139</accession>
<evidence type="ECO:0000313" key="23">
    <source>
        <dbReference type="EMBL" id="MDP5275331.1"/>
    </source>
</evidence>
<keyword evidence="11 16" id="KW-0408">Iron</keyword>
<evidence type="ECO:0000256" key="10">
    <source>
        <dbReference type="ARBA" id="ARBA00022989"/>
    </source>
</evidence>
<reference evidence="23 24" key="1">
    <citation type="submission" date="2023-08" db="EMBL/GenBank/DDBJ databases">
        <authorList>
            <person name="Park J.-S."/>
        </authorList>
    </citation>
    <scope>NUCLEOTIDE SEQUENCE [LARGE SCALE GENOMIC DNA]</scope>
    <source>
        <strain evidence="23 24">2205SS18-9</strain>
    </source>
</reference>
<evidence type="ECO:0000256" key="6">
    <source>
        <dbReference type="ARBA" id="ARBA00022692"/>
    </source>
</evidence>
<dbReference type="Pfam" id="PF00116">
    <property type="entry name" value="COX2"/>
    <property type="match status" value="1"/>
</dbReference>
<keyword evidence="24" id="KW-1185">Reference proteome</keyword>
<dbReference type="InterPro" id="IPR002429">
    <property type="entry name" value="CcO_II-like_C"/>
</dbReference>
<sequence length="314" mass="35213">MGQGSNPIDPKGSVAEEQYGLILLSLGIMILVTVVVFVLYFYAIVKYRRKPGDNTIPKQVEGSHKLEIIWTVIPMILLFILAVPSVALTFSQDVDYSDDPEVIQVKATGHQFWWEFEYPDLGIYTAQDLVLPVNQRVQFELTSSDVIHSFWIPAMGGKMDTNPGMINKLYLDTPAEPGVLKGKCAEFCGESHALMDFKVIVLSEEDYNAWVEDMQTPANTTVSADVQSGEELFKQNCMSCHAIDAGSPGLGPNLKGFADREVVAGFLEMTDDNVYKWIRDPAYFKGDRVEMPGLFLEDEQYQDIAEYLKTLKLE</sequence>
<dbReference type="InterPro" id="IPR036909">
    <property type="entry name" value="Cyt_c-like_dom_sf"/>
</dbReference>
<keyword evidence="7 16" id="KW-0479">Metal-binding</keyword>
<evidence type="ECO:0000259" key="22">
    <source>
        <dbReference type="PROSITE" id="PS51007"/>
    </source>
</evidence>
<keyword evidence="4 16" id="KW-0349">Heme</keyword>
<dbReference type="Pfam" id="PF00034">
    <property type="entry name" value="Cytochrom_C"/>
    <property type="match status" value="1"/>
</dbReference>
<evidence type="ECO:0000256" key="1">
    <source>
        <dbReference type="ARBA" id="ARBA00004141"/>
    </source>
</evidence>
<evidence type="ECO:0000256" key="14">
    <source>
        <dbReference type="ARBA" id="ARBA00024688"/>
    </source>
</evidence>
<gene>
    <name evidence="23" type="primary">coxB</name>
    <name evidence="23" type="ORF">Q5Y73_14570</name>
</gene>
<feature type="domain" description="Cytochrome c" evidence="22">
    <location>
        <begin position="224"/>
        <end position="312"/>
    </location>
</feature>
<keyword evidence="8" id="KW-1278">Translocase</keyword>
<dbReference type="CDD" id="cd04213">
    <property type="entry name" value="CuRO_CcO_Caa3_II"/>
    <property type="match status" value="1"/>
</dbReference>
<dbReference type="SUPFAM" id="SSF49503">
    <property type="entry name" value="Cupredoxins"/>
    <property type="match status" value="1"/>
</dbReference>
<feature type="domain" description="Cytochrome oxidase subunit II transmembrane region profile" evidence="21">
    <location>
        <begin position="1"/>
        <end position="96"/>
    </location>
</feature>
<dbReference type="EC" id="7.1.1.9" evidence="18"/>
<dbReference type="PROSITE" id="PS00078">
    <property type="entry name" value="COX2"/>
    <property type="match status" value="1"/>
</dbReference>
<organism evidence="23 24">
    <name type="scientific">Chengkuizengella axinellae</name>
    <dbReference type="NCBI Taxonomy" id="3064388"/>
    <lineage>
        <taxon>Bacteria</taxon>
        <taxon>Bacillati</taxon>
        <taxon>Bacillota</taxon>
        <taxon>Bacilli</taxon>
        <taxon>Bacillales</taxon>
        <taxon>Paenibacillaceae</taxon>
        <taxon>Chengkuizengella</taxon>
    </lineage>
</organism>
<dbReference type="PRINTS" id="PR01166">
    <property type="entry name" value="CYCOXIDASEII"/>
</dbReference>
<keyword evidence="5 17" id="KW-0679">Respiratory chain</keyword>
<evidence type="ECO:0000256" key="16">
    <source>
        <dbReference type="PROSITE-ProRule" id="PRU00433"/>
    </source>
</evidence>
<evidence type="ECO:0000256" key="3">
    <source>
        <dbReference type="ARBA" id="ARBA00022448"/>
    </source>
</evidence>
<proteinExistence type="inferred from homology"/>
<comment type="cofactor">
    <cofactor evidence="18">
        <name>Cu cation</name>
        <dbReference type="ChEBI" id="CHEBI:23378"/>
    </cofactor>
    <text evidence="18">Binds a copper A center.</text>
</comment>
<evidence type="ECO:0000256" key="12">
    <source>
        <dbReference type="ARBA" id="ARBA00023008"/>
    </source>
</evidence>
<evidence type="ECO:0000256" key="19">
    <source>
        <dbReference type="SAM" id="Phobius"/>
    </source>
</evidence>
<comment type="catalytic activity">
    <reaction evidence="15 18">
        <text>4 Fe(II)-[cytochrome c] + O2 + 8 H(+)(in) = 4 Fe(III)-[cytochrome c] + 2 H2O + 4 H(+)(out)</text>
        <dbReference type="Rhea" id="RHEA:11436"/>
        <dbReference type="Rhea" id="RHEA-COMP:10350"/>
        <dbReference type="Rhea" id="RHEA-COMP:14399"/>
        <dbReference type="ChEBI" id="CHEBI:15377"/>
        <dbReference type="ChEBI" id="CHEBI:15378"/>
        <dbReference type="ChEBI" id="CHEBI:15379"/>
        <dbReference type="ChEBI" id="CHEBI:29033"/>
        <dbReference type="ChEBI" id="CHEBI:29034"/>
        <dbReference type="EC" id="7.1.1.9"/>
    </reaction>
</comment>
<protein>
    <recommendedName>
        <fullName evidence="18">Cytochrome c oxidase subunit 2</fullName>
        <ecNumber evidence="18">7.1.1.9</ecNumber>
    </recommendedName>
</protein>
<dbReference type="Gene3D" id="1.10.287.90">
    <property type="match status" value="1"/>
</dbReference>
<keyword evidence="10 19" id="KW-1133">Transmembrane helix</keyword>